<name>A0A3G3M5U6_9CAUD</name>
<dbReference type="RefSeq" id="YP_009816000.1">
    <property type="nucleotide sequence ID" value="NC_048102.1"/>
</dbReference>
<proteinExistence type="predicted"/>
<dbReference type="Proteomes" id="UP000281181">
    <property type="component" value="Segment"/>
</dbReference>
<protein>
    <submittedName>
        <fullName evidence="1">Uncharacterized protein</fullName>
    </submittedName>
</protein>
<dbReference type="GeneID" id="55007234"/>
<reference evidence="1 2" key="1">
    <citation type="submission" date="2018-09" db="EMBL/GenBank/DDBJ databases">
        <authorList>
            <person name="You S."/>
        </authorList>
    </citation>
    <scope>NUCLEOTIDE SEQUENCE [LARGE SCALE GENOMIC DNA]</scope>
</reference>
<keyword evidence="2" id="KW-1185">Reference proteome</keyword>
<sequence>MSWIIFPWSESSDYRKMNMTYQQLLEQLQQLDENQLQQNVSIYDEHLAEYYPTQGTIKFATSSDILDNNHPFLTI</sequence>
<dbReference type="KEGG" id="vg:55007234"/>
<organism evidence="1 2">
    <name type="scientific">Synechococcus phage S-P4</name>
    <dbReference type="NCBI Taxonomy" id="2484640"/>
    <lineage>
        <taxon>Viruses</taxon>
        <taxon>Duplodnaviria</taxon>
        <taxon>Heunggongvirae</taxon>
        <taxon>Uroviricota</taxon>
        <taxon>Caudoviricetes</taxon>
        <taxon>Pantevenvirales</taxon>
        <taxon>Kyanoviridae</taxon>
        <taxon>Leucotheavirus</taxon>
        <taxon>Leucotheavirus sp4</taxon>
    </lineage>
</organism>
<accession>A0A3G3M5U6</accession>
<dbReference type="EMBL" id="MH920639">
    <property type="protein sequence ID" value="AYR01815.1"/>
    <property type="molecule type" value="Genomic_DNA"/>
</dbReference>
<evidence type="ECO:0000313" key="2">
    <source>
        <dbReference type="Proteomes" id="UP000281181"/>
    </source>
</evidence>
<evidence type="ECO:0000313" key="1">
    <source>
        <dbReference type="EMBL" id="AYR01815.1"/>
    </source>
</evidence>